<comment type="caution">
    <text evidence="2">The sequence shown here is derived from an EMBL/GenBank/DDBJ whole genome shotgun (WGS) entry which is preliminary data.</text>
</comment>
<feature type="domain" description="Aminoglycoside phosphotransferase" evidence="1">
    <location>
        <begin position="3"/>
        <end position="222"/>
    </location>
</feature>
<dbReference type="PANTHER" id="PTHR36091">
    <property type="entry name" value="ALTERED INHERITANCE OF MITOCHONDRIA PROTEIN 9, MITOCHONDRIAL"/>
    <property type="match status" value="1"/>
</dbReference>
<evidence type="ECO:0000313" key="3">
    <source>
        <dbReference type="Proteomes" id="UP000224634"/>
    </source>
</evidence>
<accession>A0A2B7Z2T9</accession>
<dbReference type="InterPro" id="IPR011009">
    <property type="entry name" value="Kinase-like_dom_sf"/>
</dbReference>
<gene>
    <name evidence="2" type="ORF">AJ80_00507</name>
</gene>
<protein>
    <recommendedName>
        <fullName evidence="1">Aminoglycoside phosphotransferase domain-containing protein</fullName>
    </recommendedName>
</protein>
<dbReference type="EMBL" id="PDNA01000004">
    <property type="protein sequence ID" value="PGH27720.1"/>
    <property type="molecule type" value="Genomic_DNA"/>
</dbReference>
<evidence type="ECO:0000259" key="1">
    <source>
        <dbReference type="Pfam" id="PF01636"/>
    </source>
</evidence>
<dbReference type="InterPro" id="IPR002575">
    <property type="entry name" value="Aminoglycoside_PTrfase"/>
</dbReference>
<sequence>MHKIGEGNYNKVFRLQMDDGAVAIARIPHPNAGPPRYTTASEVATMEFARSIIKVPVPRVLSCCATAKNPVGSEYIIMEEAKGTQLTQRWGDLTLSENKSIIEDIVGMEQKLLSISLNLLGSIYFADDRFPGCEAAGVVGEVPTATRDELTRRLVIGPTAQREFWGKERSQMSLDRGPWKTTGEYVEAVAHREIAWIDLHDGNLYVHDGKVSSVIDWQCAWVRPLILQARTPRLIDYSGETMLRLPNNYKELSKDEKEQVSDQVSRSLQLYLYQERTAQRNPLLNKAVRQPHGKMMSRLLSFAEDSWDDDILPLRECLIQLERNWQDLDSGGTCPYHFTADEIRQHYTDGDGFNETRDFWDMLEGKVDSSGWTAHDNFDNAVEYFSRLRKAGLDSLVGEERNIFETQTRWVLEHTARTT</sequence>
<dbReference type="PANTHER" id="PTHR36091:SF2">
    <property type="entry name" value="AMINOGLYCOSIDE PHOSPHOTRANSFERASE DOMAIN-CONTAINING PROTEIN"/>
    <property type="match status" value="1"/>
</dbReference>
<dbReference type="GO" id="GO:0005739">
    <property type="term" value="C:mitochondrion"/>
    <property type="evidence" value="ECO:0007669"/>
    <property type="project" value="TreeGrafter"/>
</dbReference>
<organism evidence="2 3">
    <name type="scientific">Polytolypa hystricis (strain UAMH7299)</name>
    <dbReference type="NCBI Taxonomy" id="1447883"/>
    <lineage>
        <taxon>Eukaryota</taxon>
        <taxon>Fungi</taxon>
        <taxon>Dikarya</taxon>
        <taxon>Ascomycota</taxon>
        <taxon>Pezizomycotina</taxon>
        <taxon>Eurotiomycetes</taxon>
        <taxon>Eurotiomycetidae</taxon>
        <taxon>Onygenales</taxon>
        <taxon>Onygenales incertae sedis</taxon>
        <taxon>Polytolypa</taxon>
    </lineage>
</organism>
<dbReference type="Gene3D" id="3.30.200.150">
    <property type="match status" value="1"/>
</dbReference>
<reference evidence="2 3" key="1">
    <citation type="submission" date="2017-10" db="EMBL/GenBank/DDBJ databases">
        <title>Comparative genomics in systemic dimorphic fungi from Ajellomycetaceae.</title>
        <authorList>
            <person name="Munoz J.F."/>
            <person name="Mcewen J.G."/>
            <person name="Clay O.K."/>
            <person name="Cuomo C.A."/>
        </authorList>
    </citation>
    <scope>NUCLEOTIDE SEQUENCE [LARGE SCALE GENOMIC DNA]</scope>
    <source>
        <strain evidence="2 3">UAMH7299</strain>
    </source>
</reference>
<dbReference type="AlphaFoldDB" id="A0A2B7Z2T9"/>
<dbReference type="Proteomes" id="UP000224634">
    <property type="component" value="Unassembled WGS sequence"/>
</dbReference>
<dbReference type="OrthoDB" id="2968323at2759"/>
<name>A0A2B7Z2T9_POLH7</name>
<proteinExistence type="predicted"/>
<keyword evidence="3" id="KW-1185">Reference proteome</keyword>
<dbReference type="STRING" id="1447883.A0A2B7Z2T9"/>
<dbReference type="InterPro" id="IPR051035">
    <property type="entry name" value="Mito_inheritance_9"/>
</dbReference>
<dbReference type="Pfam" id="PF01636">
    <property type="entry name" value="APH"/>
    <property type="match status" value="1"/>
</dbReference>
<dbReference type="Gene3D" id="3.90.1200.10">
    <property type="match status" value="1"/>
</dbReference>
<evidence type="ECO:0000313" key="2">
    <source>
        <dbReference type="EMBL" id="PGH27720.1"/>
    </source>
</evidence>
<dbReference type="SUPFAM" id="SSF56112">
    <property type="entry name" value="Protein kinase-like (PK-like)"/>
    <property type="match status" value="1"/>
</dbReference>